<name>A0A9N8W469_9GLOM</name>
<dbReference type="EMBL" id="CAJVPI010000062">
    <property type="protein sequence ID" value="CAG8470432.1"/>
    <property type="molecule type" value="Genomic_DNA"/>
</dbReference>
<dbReference type="Proteomes" id="UP000789739">
    <property type="component" value="Unassembled WGS sequence"/>
</dbReference>
<comment type="caution">
    <text evidence="1">The sequence shown here is derived from an EMBL/GenBank/DDBJ whole genome shotgun (WGS) entry which is preliminary data.</text>
</comment>
<evidence type="ECO:0000313" key="2">
    <source>
        <dbReference type="Proteomes" id="UP000789739"/>
    </source>
</evidence>
<protein>
    <submittedName>
        <fullName evidence="1">6615_t:CDS:1</fullName>
    </submittedName>
</protein>
<reference evidence="1" key="1">
    <citation type="submission" date="2021-06" db="EMBL/GenBank/DDBJ databases">
        <authorList>
            <person name="Kallberg Y."/>
            <person name="Tangrot J."/>
            <person name="Rosling A."/>
        </authorList>
    </citation>
    <scope>NUCLEOTIDE SEQUENCE</scope>
    <source>
        <strain evidence="1">BR232B</strain>
    </source>
</reference>
<dbReference type="AlphaFoldDB" id="A0A9N8W469"/>
<proteinExistence type="predicted"/>
<organism evidence="1 2">
    <name type="scientific">Paraglomus brasilianum</name>
    <dbReference type="NCBI Taxonomy" id="144538"/>
    <lineage>
        <taxon>Eukaryota</taxon>
        <taxon>Fungi</taxon>
        <taxon>Fungi incertae sedis</taxon>
        <taxon>Mucoromycota</taxon>
        <taxon>Glomeromycotina</taxon>
        <taxon>Glomeromycetes</taxon>
        <taxon>Paraglomerales</taxon>
        <taxon>Paraglomeraceae</taxon>
        <taxon>Paraglomus</taxon>
    </lineage>
</organism>
<sequence>MKPVDDDFHWIGKIGQGGVGTFTSRNQYNRILKAYVRRTCFRLNGQQKANKKAPVFHVPNSKL</sequence>
<accession>A0A9N8W469</accession>
<keyword evidence="2" id="KW-1185">Reference proteome</keyword>
<gene>
    <name evidence="1" type="ORF">PBRASI_LOCUS1043</name>
</gene>
<evidence type="ECO:0000313" key="1">
    <source>
        <dbReference type="EMBL" id="CAG8470432.1"/>
    </source>
</evidence>